<sequence>MRISNNTHSPNVNSKVMMTLPPNPSTNQQSQPCEQNSKSCKKCCKCPDYSENSKFQTPFTPIPNTADSSTYSSDDIIKSPLDQRLYKSITLTNGIRVMLISTIEVDSNDDAVDATKTPCQVPGLADFNKTYLGFDNPAARVKCACPCDKRKPCCGMGCGKEANRKSILKEFENIKAACCAKQDRPSSADKRVSFQDDEKTLANFRDEVERPSNPDYINNYQAALFDAMNRRAQRRKIKQASATYKQHEEETRGTKKTQGQEMDENHSNFNQEAKKKHEETPASRLDKERQKRSMNLKNCHNFQSYSRGLHGTHSVSTKTRPRINRPKFTSSLDYDFDLEASAYLVIGAGYFDDPLDQVGLAHFCEHCVFLGSRFFPEPDMLSRLVSPFGGFANAYTSGMMTTFYTSTPPMLFPLAVEILGDMIGFPLFPLELVTAELEALDSEYSFRHDDEPEYFQLLASLAKDGHAMKKNSGGNMSTIKVPNFYRRLVEWKRVYYNPKRITVALEAPLPLDYLERLAILSFGEIASSTLQPCINNRYLLQNSPFEMSRFHQIYHVPSVYPSEYLILHWTLESKAWKNLRVKPLEYLAAIMEHKCEGGLFHYLTTQGLATQITAGCWESDTTRNHFTSVFAIQVSMTEKGFKRQDNILQAIFGYIQMLICARPQQTFFQEIQKQALDSFHYNGAKGTHSVAEMLSKWMQFIPPKWCLISPVLITNFDEEFLHRYTESLKIETVNVMIFSKKYHGAEYIRNRSMDDKNAPAFTAFQFPQELEEKIRKTLTKYAAHFTLPPPNPLLLDTKCSRSREQDLLEVGKLYTDDCLTVSYTDRKMHMTKGLLPQARYSWWIISEVTSVARVHPKLQDAVQACMLLMTGLFNEMFETKFYHTCNADILLQASVFEGQLNVFFEGPYTALPSVMEQLVEIFDEFEDVLDEIQFEAGRTTFINLLDDAILDNQLLAWDLFDYLWTNDHPLIFDLKSLLERMNE</sequence>
<evidence type="ECO:0000256" key="7">
    <source>
        <dbReference type="SAM" id="MobiDB-lite"/>
    </source>
</evidence>
<evidence type="ECO:0000313" key="11">
    <source>
        <dbReference type="Proteomes" id="UP001642540"/>
    </source>
</evidence>
<name>A0ABP1S7J3_9HEXA</name>
<evidence type="ECO:0008006" key="12">
    <source>
        <dbReference type="Google" id="ProtNLM"/>
    </source>
</evidence>
<evidence type="ECO:0000256" key="6">
    <source>
        <dbReference type="ARBA" id="ARBA00023049"/>
    </source>
</evidence>
<organism evidence="10 11">
    <name type="scientific">Orchesella dallaii</name>
    <dbReference type="NCBI Taxonomy" id="48710"/>
    <lineage>
        <taxon>Eukaryota</taxon>
        <taxon>Metazoa</taxon>
        <taxon>Ecdysozoa</taxon>
        <taxon>Arthropoda</taxon>
        <taxon>Hexapoda</taxon>
        <taxon>Collembola</taxon>
        <taxon>Entomobryomorpha</taxon>
        <taxon>Entomobryoidea</taxon>
        <taxon>Orchesellidae</taxon>
        <taxon>Orchesellinae</taxon>
        <taxon>Orchesella</taxon>
    </lineage>
</organism>
<protein>
    <recommendedName>
        <fullName evidence="12">Nardilysin</fullName>
    </recommendedName>
</protein>
<evidence type="ECO:0000259" key="8">
    <source>
        <dbReference type="Pfam" id="PF00675"/>
    </source>
</evidence>
<comment type="caution">
    <text evidence="10">The sequence shown here is derived from an EMBL/GenBank/DDBJ whole genome shotgun (WGS) entry which is preliminary data.</text>
</comment>
<dbReference type="InterPro" id="IPR011765">
    <property type="entry name" value="Pept_M16_N"/>
</dbReference>
<keyword evidence="6" id="KW-0482">Metalloprotease</keyword>
<evidence type="ECO:0000256" key="5">
    <source>
        <dbReference type="ARBA" id="ARBA00022833"/>
    </source>
</evidence>
<feature type="compositionally biased region" description="Polar residues" evidence="7">
    <location>
        <begin position="1"/>
        <end position="16"/>
    </location>
</feature>
<dbReference type="Pfam" id="PF16187">
    <property type="entry name" value="Peptidase_M16_M"/>
    <property type="match status" value="1"/>
</dbReference>
<dbReference type="PANTHER" id="PTHR43690:SF18">
    <property type="entry name" value="INSULIN-DEGRADING ENZYME-RELATED"/>
    <property type="match status" value="1"/>
</dbReference>
<dbReference type="InterPro" id="IPR032632">
    <property type="entry name" value="Peptidase_M16_M"/>
</dbReference>
<feature type="region of interest" description="Disordered" evidence="7">
    <location>
        <begin position="233"/>
        <end position="290"/>
    </location>
</feature>
<keyword evidence="2" id="KW-0645">Protease</keyword>
<proteinExistence type="inferred from homology"/>
<dbReference type="Gene3D" id="3.30.830.10">
    <property type="entry name" value="Metalloenzyme, LuxS/M16 peptidase-like"/>
    <property type="match status" value="2"/>
</dbReference>
<dbReference type="Pfam" id="PF00675">
    <property type="entry name" value="Peptidase_M16"/>
    <property type="match status" value="1"/>
</dbReference>
<reference evidence="10 11" key="1">
    <citation type="submission" date="2024-08" db="EMBL/GenBank/DDBJ databases">
        <authorList>
            <person name="Cucini C."/>
            <person name="Frati F."/>
        </authorList>
    </citation>
    <scope>NUCLEOTIDE SEQUENCE [LARGE SCALE GENOMIC DNA]</scope>
</reference>
<dbReference type="InterPro" id="IPR011249">
    <property type="entry name" value="Metalloenz_LuxS/M16"/>
</dbReference>
<comment type="similarity">
    <text evidence="1">Belongs to the peptidase M16 family.</text>
</comment>
<evidence type="ECO:0000256" key="2">
    <source>
        <dbReference type="ARBA" id="ARBA00022670"/>
    </source>
</evidence>
<feature type="region of interest" description="Disordered" evidence="7">
    <location>
        <begin position="1"/>
        <end position="35"/>
    </location>
</feature>
<dbReference type="PANTHER" id="PTHR43690">
    <property type="entry name" value="NARDILYSIN"/>
    <property type="match status" value="1"/>
</dbReference>
<dbReference type="EMBL" id="CAXLJM020000161">
    <property type="protein sequence ID" value="CAL8144834.1"/>
    <property type="molecule type" value="Genomic_DNA"/>
</dbReference>
<feature type="domain" description="Peptidase M16 middle/third" evidence="9">
    <location>
        <begin position="679"/>
        <end position="793"/>
    </location>
</feature>
<evidence type="ECO:0000256" key="1">
    <source>
        <dbReference type="ARBA" id="ARBA00007261"/>
    </source>
</evidence>
<evidence type="ECO:0000256" key="4">
    <source>
        <dbReference type="ARBA" id="ARBA00022801"/>
    </source>
</evidence>
<keyword evidence="4" id="KW-0378">Hydrolase</keyword>
<keyword evidence="5" id="KW-0862">Zinc</keyword>
<keyword evidence="3" id="KW-0479">Metal-binding</keyword>
<evidence type="ECO:0000256" key="3">
    <source>
        <dbReference type="ARBA" id="ARBA00022723"/>
    </source>
</evidence>
<dbReference type="InterPro" id="IPR050626">
    <property type="entry name" value="Peptidase_M16"/>
</dbReference>
<gene>
    <name evidence="10" type="ORF">ODALV1_LOCUS30313</name>
</gene>
<dbReference type="Proteomes" id="UP001642540">
    <property type="component" value="Unassembled WGS sequence"/>
</dbReference>
<feature type="compositionally biased region" description="Basic and acidic residues" evidence="7">
    <location>
        <begin position="272"/>
        <end position="290"/>
    </location>
</feature>
<keyword evidence="11" id="KW-1185">Reference proteome</keyword>
<evidence type="ECO:0000313" key="10">
    <source>
        <dbReference type="EMBL" id="CAL8144834.1"/>
    </source>
</evidence>
<dbReference type="SUPFAM" id="SSF63411">
    <property type="entry name" value="LuxS/MPP-like metallohydrolase"/>
    <property type="match status" value="2"/>
</dbReference>
<evidence type="ECO:0000259" key="9">
    <source>
        <dbReference type="Pfam" id="PF16187"/>
    </source>
</evidence>
<accession>A0ABP1S7J3</accession>
<feature type="domain" description="Peptidase M16 N-terminal" evidence="8">
    <location>
        <begin position="340"/>
        <end position="444"/>
    </location>
</feature>